<proteinExistence type="predicted"/>
<gene>
    <name evidence="1" type="ORF">HHL24_22030</name>
</gene>
<sequence>MIELRPSVIAGVVPQLAASETRLAAMKQVQSAPDWTCRLYGKPGYFAASFAAI</sequence>
<reference evidence="1 2" key="1">
    <citation type="submission" date="2020-04" db="EMBL/GenBank/DDBJ databases">
        <title>Paraburkholderia sp. RP-4-7 isolated from soil.</title>
        <authorList>
            <person name="Dahal R.H."/>
        </authorList>
    </citation>
    <scope>NUCLEOTIDE SEQUENCE [LARGE SCALE GENOMIC DNA]</scope>
    <source>
        <strain evidence="1 2">RP-4-7</strain>
    </source>
</reference>
<evidence type="ECO:0000313" key="2">
    <source>
        <dbReference type="Proteomes" id="UP000544134"/>
    </source>
</evidence>
<protein>
    <submittedName>
        <fullName evidence="1">Uncharacterized protein</fullName>
    </submittedName>
</protein>
<dbReference type="AlphaFoldDB" id="A0A848ILC0"/>
<comment type="caution">
    <text evidence="1">The sequence shown here is derived from an EMBL/GenBank/DDBJ whole genome shotgun (WGS) entry which is preliminary data.</text>
</comment>
<dbReference type="EMBL" id="JABBGJ010000023">
    <property type="protein sequence ID" value="NMM00605.1"/>
    <property type="molecule type" value="Genomic_DNA"/>
</dbReference>
<name>A0A848ILC0_9BURK</name>
<dbReference type="Proteomes" id="UP000544134">
    <property type="component" value="Unassembled WGS sequence"/>
</dbReference>
<keyword evidence="2" id="KW-1185">Reference proteome</keyword>
<evidence type="ECO:0000313" key="1">
    <source>
        <dbReference type="EMBL" id="NMM00605.1"/>
    </source>
</evidence>
<accession>A0A848ILC0</accession>
<organism evidence="1 2">
    <name type="scientific">Paraburkholderia polaris</name>
    <dbReference type="NCBI Taxonomy" id="2728848"/>
    <lineage>
        <taxon>Bacteria</taxon>
        <taxon>Pseudomonadati</taxon>
        <taxon>Pseudomonadota</taxon>
        <taxon>Betaproteobacteria</taxon>
        <taxon>Burkholderiales</taxon>
        <taxon>Burkholderiaceae</taxon>
        <taxon>Paraburkholderia</taxon>
    </lineage>
</organism>
<dbReference type="RefSeq" id="WP_169487513.1">
    <property type="nucleotide sequence ID" value="NZ_JABBGJ010000023.1"/>
</dbReference>